<proteinExistence type="predicted"/>
<keyword evidence="2" id="KW-0808">Transferase</keyword>
<organism evidence="2 3">
    <name type="scientific">Mycetocola manganoxydans</name>
    <dbReference type="NCBI Taxonomy" id="699879"/>
    <lineage>
        <taxon>Bacteria</taxon>
        <taxon>Bacillati</taxon>
        <taxon>Actinomycetota</taxon>
        <taxon>Actinomycetes</taxon>
        <taxon>Micrococcales</taxon>
        <taxon>Microbacteriaceae</taxon>
        <taxon>Mycetocola</taxon>
    </lineage>
</organism>
<keyword evidence="3" id="KW-1185">Reference proteome</keyword>
<dbReference type="InterPro" id="IPR016181">
    <property type="entry name" value="Acyl_CoA_acyltransferase"/>
</dbReference>
<dbReference type="CDD" id="cd04301">
    <property type="entry name" value="NAT_SF"/>
    <property type="match status" value="1"/>
</dbReference>
<gene>
    <name evidence="2" type="ORF">D9V29_14545</name>
</gene>
<evidence type="ECO:0000259" key="1">
    <source>
        <dbReference type="PROSITE" id="PS51186"/>
    </source>
</evidence>
<dbReference type="SUPFAM" id="SSF55729">
    <property type="entry name" value="Acyl-CoA N-acyltransferases (Nat)"/>
    <property type="match status" value="2"/>
</dbReference>
<accession>A0A3L6ZLU0</accession>
<dbReference type="Gene3D" id="3.40.630.30">
    <property type="match status" value="1"/>
</dbReference>
<dbReference type="AlphaFoldDB" id="A0A3L6ZLU0"/>
<reference evidence="2 3" key="1">
    <citation type="submission" date="2018-10" db="EMBL/GenBank/DDBJ databases">
        <authorList>
            <person name="Li J."/>
        </authorList>
    </citation>
    <scope>NUCLEOTIDE SEQUENCE [LARGE SCALE GENOMIC DNA]</scope>
    <source>
        <strain evidence="2 3">CCTCC AB209002</strain>
    </source>
</reference>
<sequence length="362" mass="40328">MDAGTESVTIDELEIPTSLDGDTGADFVEMVTMRNRVEAEILGNDDLAPTARELLPFYSDPFAPKRIFLARVGGRIVGRAVYEWQVEEGVRAVFFEVQVASDLRRRGIGAALLEKIESTAAIEHRDILQSWSEHRLPASQNVLHSPTGFGAVERDDPAVQFALAHGYSLEQVDRISRIDLPVDRVDLTERRGAAEKHSAGYAVVQWIGRCPDRWLADMARLHQRMSTDAPAAAIEFTEEQWDEKRMSNLDDMNEAGGRVNLTSAALHLESGRLVGYTDLALPEVEGRPAVQEDTLVLKEHRGHRLGMLLKIANLEQLMRVSPETPRITTFNAEENRPMLDVNEAVGFVPIGCEAAWKKTVRP</sequence>
<dbReference type="RefSeq" id="WP_121674047.1">
    <property type="nucleotide sequence ID" value="NZ_BMXM01000001.1"/>
</dbReference>
<evidence type="ECO:0000313" key="3">
    <source>
        <dbReference type="Proteomes" id="UP000270299"/>
    </source>
</evidence>
<feature type="domain" description="N-acetyltransferase" evidence="1">
    <location>
        <begin position="8"/>
        <end position="170"/>
    </location>
</feature>
<comment type="caution">
    <text evidence="2">The sequence shown here is derived from an EMBL/GenBank/DDBJ whole genome shotgun (WGS) entry which is preliminary data.</text>
</comment>
<dbReference type="EMBL" id="RCUV01000025">
    <property type="protein sequence ID" value="RLP67952.1"/>
    <property type="molecule type" value="Genomic_DNA"/>
</dbReference>
<protein>
    <submittedName>
        <fullName evidence="2">N-acetyltransferase</fullName>
    </submittedName>
</protein>
<dbReference type="Pfam" id="PF13508">
    <property type="entry name" value="Acetyltransf_7"/>
    <property type="match status" value="1"/>
</dbReference>
<dbReference type="GO" id="GO:0016747">
    <property type="term" value="F:acyltransferase activity, transferring groups other than amino-acyl groups"/>
    <property type="evidence" value="ECO:0007669"/>
    <property type="project" value="InterPro"/>
</dbReference>
<dbReference type="OrthoDB" id="4119890at2"/>
<name>A0A3L6ZLU0_9MICO</name>
<dbReference type="PROSITE" id="PS51186">
    <property type="entry name" value="GNAT"/>
    <property type="match status" value="1"/>
</dbReference>
<dbReference type="InterPro" id="IPR000182">
    <property type="entry name" value="GNAT_dom"/>
</dbReference>
<evidence type="ECO:0000313" key="2">
    <source>
        <dbReference type="EMBL" id="RLP67952.1"/>
    </source>
</evidence>
<dbReference type="Proteomes" id="UP000270299">
    <property type="component" value="Unassembled WGS sequence"/>
</dbReference>